<evidence type="ECO:0000313" key="1">
    <source>
        <dbReference type="EMBL" id="MFC5653138.1"/>
    </source>
</evidence>
<comment type="caution">
    <text evidence="1">The sequence shown here is derived from an EMBL/GenBank/DDBJ whole genome shotgun (WGS) entry which is preliminary data.</text>
</comment>
<dbReference type="Proteomes" id="UP001596047">
    <property type="component" value="Unassembled WGS sequence"/>
</dbReference>
<evidence type="ECO:0000313" key="2">
    <source>
        <dbReference type="Proteomes" id="UP001596047"/>
    </source>
</evidence>
<name>A0ABW0W629_9BACL</name>
<protein>
    <submittedName>
        <fullName evidence="1">Uncharacterized protein</fullName>
    </submittedName>
</protein>
<dbReference type="RefSeq" id="WP_379191794.1">
    <property type="nucleotide sequence ID" value="NZ_JBHSOW010000116.1"/>
</dbReference>
<organism evidence="1 2">
    <name type="scientific">Paenibacillus solisilvae</name>
    <dbReference type="NCBI Taxonomy" id="2486751"/>
    <lineage>
        <taxon>Bacteria</taxon>
        <taxon>Bacillati</taxon>
        <taxon>Bacillota</taxon>
        <taxon>Bacilli</taxon>
        <taxon>Bacillales</taxon>
        <taxon>Paenibacillaceae</taxon>
        <taxon>Paenibacillus</taxon>
    </lineage>
</organism>
<accession>A0ABW0W629</accession>
<proteinExistence type="predicted"/>
<sequence>MDHFYIRHSVGSSLLFDSKKHDGSYSIEPAGEDGYTFIIHSADDALAELLLLHCNELNLFVVPQENPHQKIWYYSTDGLVEFDKAAQQIIIRTDRQLGYSV</sequence>
<keyword evidence="2" id="KW-1185">Reference proteome</keyword>
<reference evidence="2" key="1">
    <citation type="journal article" date="2019" name="Int. J. Syst. Evol. Microbiol.">
        <title>The Global Catalogue of Microorganisms (GCM) 10K type strain sequencing project: providing services to taxonomists for standard genome sequencing and annotation.</title>
        <authorList>
            <consortium name="The Broad Institute Genomics Platform"/>
            <consortium name="The Broad Institute Genome Sequencing Center for Infectious Disease"/>
            <person name="Wu L."/>
            <person name="Ma J."/>
        </authorList>
    </citation>
    <scope>NUCLEOTIDE SEQUENCE [LARGE SCALE GENOMIC DNA]</scope>
    <source>
        <strain evidence="2">CGMCC 1.3240</strain>
    </source>
</reference>
<dbReference type="EMBL" id="JBHSOW010000116">
    <property type="protein sequence ID" value="MFC5653138.1"/>
    <property type="molecule type" value="Genomic_DNA"/>
</dbReference>
<gene>
    <name evidence="1" type="ORF">ACFPYJ_29310</name>
</gene>